<evidence type="ECO:0000256" key="1">
    <source>
        <dbReference type="PROSITE-ProRule" id="PRU00473"/>
    </source>
</evidence>
<dbReference type="InterPro" id="IPR050330">
    <property type="entry name" value="Bact_OuterMem_StrucFunc"/>
</dbReference>
<name>A0A2P8EDG9_9BACT</name>
<sequence>MKVKKPLHKASSILLLAFSVFITAKAQEIRPFSDINTPYNESHAVKSPNGDLYFSVGHHPENTGGSLDHGDIWISQPNLNGRWSKPLRIKALSTSGNDVVVGFPDASNILIYHDGQQIPQGIHLYTKIGNSWNYVKKLPISDFKTQSSQFSGRLSEDGKIIILSLQKEGGFGNEDLYVTFKKSDTEWSSPLNLGPMINTFGQEQTPYLSEDNSTIYFSSNFKANGRGKEIYFSRRLDDSWSNWSQPRELSKANSIGSESNYAKIFKEENIAVFTTTTNSEGMGDFMLISFENLVLEETDSLSFVEETIEQVISPQEVIAENGAMVLTIENLKKADTLSISNRHTVQQEILNSREEQISNYREDIVKSDPEKIVEQSSKKDSVSTEIMDNKVNRGEDLNKVQIMDKINKEPVEYLITIADEQVKKVLKNQDEMQEEWEKWNWNYIEISARGYIPNSLTVEEWQQLNNNTLEMVPAKAGARWVLKKIQFARSSAEFADEGTIQELDLLVNFMQENELVKIRLEGHTDNAGDPVLNKELSLARASKIRSYLTMKGIDFERIRITGWGGSKPIADNSTETGREINRRVEMYIER</sequence>
<dbReference type="AlphaFoldDB" id="A0A2P8EDG9"/>
<evidence type="ECO:0000259" key="3">
    <source>
        <dbReference type="PROSITE" id="PS51123"/>
    </source>
</evidence>
<protein>
    <submittedName>
        <fullName evidence="4">OmpA family protein</fullName>
    </submittedName>
</protein>
<dbReference type="SUPFAM" id="SSF50965">
    <property type="entry name" value="Galactose oxidase, central domain"/>
    <property type="match status" value="1"/>
</dbReference>
<dbReference type="Gene3D" id="3.30.1330.60">
    <property type="entry name" value="OmpA-like domain"/>
    <property type="match status" value="1"/>
</dbReference>
<dbReference type="InterPro" id="IPR006665">
    <property type="entry name" value="OmpA-like"/>
</dbReference>
<dbReference type="InterPro" id="IPR036737">
    <property type="entry name" value="OmpA-like_sf"/>
</dbReference>
<dbReference type="Proteomes" id="UP000240708">
    <property type="component" value="Unassembled WGS sequence"/>
</dbReference>
<dbReference type="PRINTS" id="PR01023">
    <property type="entry name" value="NAFLGMOTY"/>
</dbReference>
<dbReference type="PANTHER" id="PTHR30329">
    <property type="entry name" value="STATOR ELEMENT OF FLAGELLAR MOTOR COMPLEX"/>
    <property type="match status" value="1"/>
</dbReference>
<dbReference type="GO" id="GO:0016020">
    <property type="term" value="C:membrane"/>
    <property type="evidence" value="ECO:0007669"/>
    <property type="project" value="UniProtKB-UniRule"/>
</dbReference>
<dbReference type="RefSeq" id="WP_106565588.1">
    <property type="nucleotide sequence ID" value="NZ_JAUVYL010000007.1"/>
</dbReference>
<evidence type="ECO:0000256" key="2">
    <source>
        <dbReference type="SAM" id="SignalP"/>
    </source>
</evidence>
<dbReference type="InterPro" id="IPR011043">
    <property type="entry name" value="Gal_Oxase/kelch_b-propeller"/>
</dbReference>
<reference evidence="4 5" key="1">
    <citation type="submission" date="2018-03" db="EMBL/GenBank/DDBJ databases">
        <title>Genomic Encyclopedia of Archaeal and Bacterial Type Strains, Phase II (KMG-II): from individual species to whole genera.</title>
        <authorList>
            <person name="Goeker M."/>
        </authorList>
    </citation>
    <scope>NUCLEOTIDE SEQUENCE [LARGE SCALE GENOMIC DNA]</scope>
    <source>
        <strain evidence="4 5">DSM 28057</strain>
    </source>
</reference>
<feature type="signal peptide" evidence="2">
    <location>
        <begin position="1"/>
        <end position="26"/>
    </location>
</feature>
<dbReference type="InterPro" id="IPR011659">
    <property type="entry name" value="WD40"/>
</dbReference>
<dbReference type="Pfam" id="PF07676">
    <property type="entry name" value="PD40"/>
    <property type="match status" value="1"/>
</dbReference>
<proteinExistence type="predicted"/>
<dbReference type="PANTHER" id="PTHR30329:SF21">
    <property type="entry name" value="LIPOPROTEIN YIAD-RELATED"/>
    <property type="match status" value="1"/>
</dbReference>
<accession>A0A2P8EDG9</accession>
<keyword evidence="5" id="KW-1185">Reference proteome</keyword>
<dbReference type="PROSITE" id="PS51123">
    <property type="entry name" value="OMPA_2"/>
    <property type="match status" value="1"/>
</dbReference>
<keyword evidence="2" id="KW-0732">Signal</keyword>
<comment type="caution">
    <text evidence="4">The sequence shown here is derived from an EMBL/GenBank/DDBJ whole genome shotgun (WGS) entry which is preliminary data.</text>
</comment>
<dbReference type="EMBL" id="PYGF01000001">
    <property type="protein sequence ID" value="PSL07510.1"/>
    <property type="molecule type" value="Genomic_DNA"/>
</dbReference>
<dbReference type="CDD" id="cd07185">
    <property type="entry name" value="OmpA_C-like"/>
    <property type="match status" value="1"/>
</dbReference>
<organism evidence="4 5">
    <name type="scientific">Cecembia rubra</name>
    <dbReference type="NCBI Taxonomy" id="1485585"/>
    <lineage>
        <taxon>Bacteria</taxon>
        <taxon>Pseudomonadati</taxon>
        <taxon>Bacteroidota</taxon>
        <taxon>Cytophagia</taxon>
        <taxon>Cytophagales</taxon>
        <taxon>Cyclobacteriaceae</taxon>
        <taxon>Cecembia</taxon>
    </lineage>
</organism>
<feature type="domain" description="OmpA-like" evidence="3">
    <location>
        <begin position="474"/>
        <end position="590"/>
    </location>
</feature>
<dbReference type="OrthoDB" id="9809364at2"/>
<gene>
    <name evidence="4" type="ORF">CLV48_101442</name>
</gene>
<evidence type="ECO:0000313" key="4">
    <source>
        <dbReference type="EMBL" id="PSL07510.1"/>
    </source>
</evidence>
<feature type="chain" id="PRO_5015118445" evidence="2">
    <location>
        <begin position="27"/>
        <end position="590"/>
    </location>
</feature>
<evidence type="ECO:0000313" key="5">
    <source>
        <dbReference type="Proteomes" id="UP000240708"/>
    </source>
</evidence>
<dbReference type="Pfam" id="PF00691">
    <property type="entry name" value="OmpA"/>
    <property type="match status" value="1"/>
</dbReference>
<keyword evidence="1" id="KW-0472">Membrane</keyword>
<dbReference type="SUPFAM" id="SSF103088">
    <property type="entry name" value="OmpA-like"/>
    <property type="match status" value="1"/>
</dbReference>